<keyword evidence="3" id="KW-0812">Transmembrane</keyword>
<dbReference type="Proteomes" id="UP000009183">
    <property type="component" value="Chromosome 16"/>
</dbReference>
<keyword evidence="9" id="KW-1185">Reference proteome</keyword>
<keyword evidence="6" id="KW-0472">Membrane</keyword>
<dbReference type="InterPro" id="IPR045874">
    <property type="entry name" value="LRK10/LRL21-25-like"/>
</dbReference>
<keyword evidence="5" id="KW-1133">Transmembrane helix</keyword>
<keyword evidence="2" id="KW-0808">Transferase</keyword>
<dbReference type="GO" id="GO:0016020">
    <property type="term" value="C:membrane"/>
    <property type="evidence" value="ECO:0007669"/>
    <property type="project" value="UniProtKB-SubCell"/>
</dbReference>
<dbReference type="AlphaFoldDB" id="F6HWH4"/>
<gene>
    <name evidence="8" type="ordered locus">VIT_16s0148g00400</name>
</gene>
<evidence type="ECO:0000256" key="5">
    <source>
        <dbReference type="ARBA" id="ARBA00022989"/>
    </source>
</evidence>
<comment type="subcellular location">
    <subcellularLocation>
        <location evidence="1">Membrane</location>
        <topology evidence="1">Single-pass type I membrane protein</topology>
    </subcellularLocation>
</comment>
<keyword evidence="2" id="KW-0418">Kinase</keyword>
<evidence type="ECO:0000313" key="9">
    <source>
        <dbReference type="Proteomes" id="UP000009183"/>
    </source>
</evidence>
<evidence type="ECO:0000256" key="6">
    <source>
        <dbReference type="ARBA" id="ARBA00023136"/>
    </source>
</evidence>
<sequence length="68" mass="7837">MVIVALWCIQMKPIDRPLMSKALEMLEGKVELLEMSPKSTLYYEEMSIEDHINNPIGASISWHNSMDK</sequence>
<evidence type="ECO:0000256" key="3">
    <source>
        <dbReference type="ARBA" id="ARBA00022692"/>
    </source>
</evidence>
<dbReference type="HOGENOM" id="CLU_200035_0_0_1"/>
<dbReference type="PANTHER" id="PTHR27009">
    <property type="entry name" value="RUST RESISTANCE KINASE LR10-RELATED"/>
    <property type="match status" value="1"/>
</dbReference>
<evidence type="ECO:0000256" key="4">
    <source>
        <dbReference type="ARBA" id="ARBA00022729"/>
    </source>
</evidence>
<dbReference type="EMBL" id="FN596269">
    <property type="protein sequence ID" value="CCB59038.1"/>
    <property type="molecule type" value="Genomic_DNA"/>
</dbReference>
<organism evidence="8 9">
    <name type="scientific">Vitis vinifera</name>
    <name type="common">Grape</name>
    <dbReference type="NCBI Taxonomy" id="29760"/>
    <lineage>
        <taxon>Eukaryota</taxon>
        <taxon>Viridiplantae</taxon>
        <taxon>Streptophyta</taxon>
        <taxon>Embryophyta</taxon>
        <taxon>Tracheophyta</taxon>
        <taxon>Spermatophyta</taxon>
        <taxon>Magnoliopsida</taxon>
        <taxon>eudicotyledons</taxon>
        <taxon>Gunneridae</taxon>
        <taxon>Pentapetalae</taxon>
        <taxon>rosids</taxon>
        <taxon>Vitales</taxon>
        <taxon>Vitaceae</taxon>
        <taxon>Viteae</taxon>
        <taxon>Vitis</taxon>
    </lineage>
</organism>
<dbReference type="PaxDb" id="29760-VIT_16s0148g00400.t01"/>
<proteinExistence type="predicted"/>
<evidence type="ECO:0000256" key="1">
    <source>
        <dbReference type="ARBA" id="ARBA00004479"/>
    </source>
</evidence>
<keyword evidence="4" id="KW-0732">Signal</keyword>
<name>F6HWH4_VITVI</name>
<dbReference type="InParanoid" id="F6HWH4"/>
<dbReference type="GO" id="GO:0004674">
    <property type="term" value="F:protein serine/threonine kinase activity"/>
    <property type="evidence" value="ECO:0007669"/>
    <property type="project" value="UniProtKB-KW"/>
</dbReference>
<accession>F6HWH4</accession>
<keyword evidence="7" id="KW-0325">Glycoprotein</keyword>
<evidence type="ECO:0000256" key="7">
    <source>
        <dbReference type="ARBA" id="ARBA00023180"/>
    </source>
</evidence>
<evidence type="ECO:0000256" key="2">
    <source>
        <dbReference type="ARBA" id="ARBA00022527"/>
    </source>
</evidence>
<protein>
    <submittedName>
        <fullName evidence="8">Uncharacterized protein</fullName>
    </submittedName>
</protein>
<evidence type="ECO:0000313" key="8">
    <source>
        <dbReference type="EMBL" id="CCB59038.1"/>
    </source>
</evidence>
<reference evidence="9" key="1">
    <citation type="journal article" date="2007" name="Nature">
        <title>The grapevine genome sequence suggests ancestral hexaploidization in major angiosperm phyla.</title>
        <authorList>
            <consortium name="The French-Italian Public Consortium for Grapevine Genome Characterization."/>
            <person name="Jaillon O."/>
            <person name="Aury J.-M."/>
            <person name="Noel B."/>
            <person name="Policriti A."/>
            <person name="Clepet C."/>
            <person name="Casagrande A."/>
            <person name="Choisne N."/>
            <person name="Aubourg S."/>
            <person name="Vitulo N."/>
            <person name="Jubin C."/>
            <person name="Vezzi A."/>
            <person name="Legeai F."/>
            <person name="Hugueney P."/>
            <person name="Dasilva C."/>
            <person name="Horner D."/>
            <person name="Mica E."/>
            <person name="Jublot D."/>
            <person name="Poulain J."/>
            <person name="Bruyere C."/>
            <person name="Billault A."/>
            <person name="Segurens B."/>
            <person name="Gouyvenoux M."/>
            <person name="Ugarte E."/>
            <person name="Cattonaro F."/>
            <person name="Anthouard V."/>
            <person name="Vico V."/>
            <person name="Del Fabbro C."/>
            <person name="Alaux M."/>
            <person name="Di Gaspero G."/>
            <person name="Dumas V."/>
            <person name="Felice N."/>
            <person name="Paillard S."/>
            <person name="Juman I."/>
            <person name="Moroldo M."/>
            <person name="Scalabrin S."/>
            <person name="Canaguier A."/>
            <person name="Le Clainche I."/>
            <person name="Malacrida G."/>
            <person name="Durand E."/>
            <person name="Pesole G."/>
            <person name="Laucou V."/>
            <person name="Chatelet P."/>
            <person name="Merdinoglu D."/>
            <person name="Delledonne M."/>
            <person name="Pezzotti M."/>
            <person name="Lecharny A."/>
            <person name="Scarpelli C."/>
            <person name="Artiguenave F."/>
            <person name="Pe M.E."/>
            <person name="Valle G."/>
            <person name="Morgante M."/>
            <person name="Caboche M."/>
            <person name="Adam-Blondon A.-F."/>
            <person name="Weissenbach J."/>
            <person name="Quetier F."/>
            <person name="Wincker P."/>
        </authorList>
    </citation>
    <scope>NUCLEOTIDE SEQUENCE [LARGE SCALE GENOMIC DNA]</scope>
    <source>
        <strain evidence="9">cv. Pinot noir / PN40024</strain>
    </source>
</reference>
<keyword evidence="2" id="KW-0723">Serine/threonine-protein kinase</keyword>